<proteinExistence type="predicted"/>
<dbReference type="EMBL" id="CADCUO010000040">
    <property type="protein sequence ID" value="CAA9376602.1"/>
    <property type="molecule type" value="Genomic_DNA"/>
</dbReference>
<reference evidence="2" key="1">
    <citation type="submission" date="2020-02" db="EMBL/GenBank/DDBJ databases">
        <authorList>
            <person name="Meier V. D."/>
        </authorList>
    </citation>
    <scope>NUCLEOTIDE SEQUENCE</scope>
    <source>
        <strain evidence="2">AVDCRST_MAG75</strain>
    </source>
</reference>
<feature type="domain" description="YprB ribonuclease H-like" evidence="1">
    <location>
        <begin position="391"/>
        <end position="590"/>
    </location>
</feature>
<dbReference type="Pfam" id="PF13482">
    <property type="entry name" value="RNase_H_2"/>
    <property type="match status" value="1"/>
</dbReference>
<name>A0A6J4N2Y4_9ACTN</name>
<evidence type="ECO:0000313" key="2">
    <source>
        <dbReference type="EMBL" id="CAA9376602.1"/>
    </source>
</evidence>
<organism evidence="2">
    <name type="scientific">uncultured Propionibacteriaceae bacterium</name>
    <dbReference type="NCBI Taxonomy" id="257457"/>
    <lineage>
        <taxon>Bacteria</taxon>
        <taxon>Bacillati</taxon>
        <taxon>Actinomycetota</taxon>
        <taxon>Actinomycetes</taxon>
        <taxon>Propionibacteriales</taxon>
        <taxon>Propionibacteriaceae</taxon>
        <taxon>environmental samples</taxon>
    </lineage>
</organism>
<protein>
    <recommendedName>
        <fullName evidence="1">YprB ribonuclease H-like domain-containing protein</fullName>
    </recommendedName>
</protein>
<evidence type="ECO:0000259" key="1">
    <source>
        <dbReference type="Pfam" id="PF13482"/>
    </source>
</evidence>
<accession>A0A6J4N2Y4</accession>
<gene>
    <name evidence="2" type="ORF">AVDCRST_MAG75-594</name>
</gene>
<sequence length="593" mass="64847">MTVLLRAYAARSCPVKTQLAFDPTLEQAAWEPDESLAELFDGGLRFEAEVLGALIFGFGGSLRDLRDLAAVSLRSQTEACLSAMREGVDVIVGGALPVDAAGHRTGRPDLLVRGAPRADGGSAYHPVEVKWHKIIERRRTARAASIPAPLNYCTLTQPRPTNALPLPGYGVRLASREADLIQLAHYHRMLEAVGFADPDQALAAVIGTDDVVDQPVLAWVDLAAPAVRTFSRSTPEGWRLRSILERYDHEHAFRVDVASTALRFTGDPDLDPKPLVQPIVTSECGRCQWWEHCRPQLHPDDVSLRIDKGPLDVREIATLRRHGISTITELAGADLDGLLDWYLPEVRHRSGAESRLRVAARRAQMLLNDSSLDRETTGPIEVPTAELEIDLDIETSADGRVYLWGFLVNDIGAATQTYREFSQFAELDAAAELELAGEALGWLWDQVSGPRSVAVYHYSAFEVSAITALAERANGPGTTSVDRATGPKAAGGDIATLGWAADYAATRFVDLWEIVRNHFFGVAGLGLKIVAQCGPGFGWRDDDPGGLNSQRWFAEAVHGETAEARFLARQRVLEYNEDDVLATAAVRAWLRAQ</sequence>
<dbReference type="InterPro" id="IPR038720">
    <property type="entry name" value="YprB_RNase_H-like_dom"/>
</dbReference>
<dbReference type="AlphaFoldDB" id="A0A6J4N2Y4"/>